<feature type="compositionally biased region" description="Acidic residues" evidence="1">
    <location>
        <begin position="673"/>
        <end position="689"/>
    </location>
</feature>
<comment type="caution">
    <text evidence="2">The sequence shown here is derived from an EMBL/GenBank/DDBJ whole genome shotgun (WGS) entry which is preliminary data.</text>
</comment>
<dbReference type="EMBL" id="BQFW01000013">
    <property type="protein sequence ID" value="GJJ77325.1"/>
    <property type="molecule type" value="Genomic_DNA"/>
</dbReference>
<evidence type="ECO:0008006" key="4">
    <source>
        <dbReference type="Google" id="ProtNLM"/>
    </source>
</evidence>
<evidence type="ECO:0000313" key="3">
    <source>
        <dbReference type="Proteomes" id="UP000827284"/>
    </source>
</evidence>
<accession>A0A9P3HII5</accession>
<name>A0A9P3HII5_9FUNG</name>
<gene>
    <name evidence="2" type="ORF">EMPS_09684</name>
</gene>
<organism evidence="2 3">
    <name type="scientific">Entomortierella parvispora</name>
    <dbReference type="NCBI Taxonomy" id="205924"/>
    <lineage>
        <taxon>Eukaryota</taxon>
        <taxon>Fungi</taxon>
        <taxon>Fungi incertae sedis</taxon>
        <taxon>Mucoromycota</taxon>
        <taxon>Mortierellomycotina</taxon>
        <taxon>Mortierellomycetes</taxon>
        <taxon>Mortierellales</taxon>
        <taxon>Mortierellaceae</taxon>
        <taxon>Entomortierella</taxon>
    </lineage>
</organism>
<feature type="region of interest" description="Disordered" evidence="1">
    <location>
        <begin position="668"/>
        <end position="695"/>
    </location>
</feature>
<dbReference type="Proteomes" id="UP000827284">
    <property type="component" value="Unassembled WGS sequence"/>
</dbReference>
<evidence type="ECO:0000256" key="1">
    <source>
        <dbReference type="SAM" id="MobiDB-lite"/>
    </source>
</evidence>
<reference evidence="2" key="2">
    <citation type="journal article" date="2022" name="Microbiol. Resour. Announc.">
        <title>Whole-Genome Sequence of Entomortierella parvispora E1425, a Mucoromycotan Fungus Associated with Burkholderiaceae-Related Endosymbiotic Bacteria.</title>
        <authorList>
            <person name="Herlambang A."/>
            <person name="Guo Y."/>
            <person name="Takashima Y."/>
            <person name="Narisawa K."/>
            <person name="Ohta H."/>
            <person name="Nishizawa T."/>
        </authorList>
    </citation>
    <scope>NUCLEOTIDE SEQUENCE</scope>
    <source>
        <strain evidence="2">E1425</strain>
    </source>
</reference>
<dbReference type="OrthoDB" id="2395649at2759"/>
<evidence type="ECO:0000313" key="2">
    <source>
        <dbReference type="EMBL" id="GJJ77325.1"/>
    </source>
</evidence>
<keyword evidence="3" id="KW-1185">Reference proteome</keyword>
<proteinExistence type="predicted"/>
<reference evidence="2" key="1">
    <citation type="submission" date="2021-11" db="EMBL/GenBank/DDBJ databases">
        <authorList>
            <person name="Herlambang A."/>
            <person name="Guo Y."/>
            <person name="Takashima Y."/>
            <person name="Nishizawa T."/>
        </authorList>
    </citation>
    <scope>NUCLEOTIDE SEQUENCE</scope>
    <source>
        <strain evidence="2">E1425</strain>
    </source>
</reference>
<sequence length="1335" mass="149956">MVFKKCLPPGVPNGVIQSTVTFSDNLPDFFENFLKGRDTSKYYCHPYEESGEHIPERYRETFLKARGQWVWENYLQSLREKTEEVEPFKSSEPIVYNSAHFVDEVGELNEETIKEKDFLMKHKFTLSEFKLEVVPEEGKDVKVAAVEALSTLYRSRIANLKSLATEMRAMTEAASIVGLCGSAAAELRLASEQCARVLVAQQKLEQYLQSVPTLDETIRALVDFAYEALEDTKAMISRWSAVHHSIADLGEIMVQQDQEHWHVVAANTLAKKKSQKPLFFRRQKTLAVSATEGEETDAQPPMAVGDTSLSPLLWSQQEAVSSHWTEQMRSFAVLARAFKRAAMVTDRFSMLRSINGLVRYNDEIIQPAYAAAKKVYISSKALRHLHQQIDYRNSTLALPKGNALTTEEDRLAVHRSIGPLFARHVPPSDCTLVYEGFLTEYIPSSSLSSLFQDSKRPNKKKPTRSTPKEYKLIVANGVVYFCEVVPEITVAEEASKKLHSRRSVKAGMAKKASAPANPRTSLRLVHEPVLVIDAQISSTPDVVHPQYGSRNIIMLCFYNETSYILQAKSAEDRDAWIKCARALNIEQPKPTPARRVLDEKMEELYLASQVPIQATPGASAVDLAALASKIIPEPALEGSSSRTWLSLGNCVKVVGRAFNPHKRANAVNGVNALDDEDSENGDDDEDEVDHPESKLFPIEDIPRNDQEKAQRHFNMARCEIWDIPKVPIDGLMIRPTLKMMNARGGTYIHARNAEVSCTRSGLTVNCEFGFGLEDSADLQRLKCPIYTLHMPCRRNYGPRGPGEKRRDEEGNEYIAHPPEFIDCYGHGFLNPQMYIKFNAEQETISFLGLYIIKLQSSEMVENFEKVYRRLMSKYPITSDNVLLEVDRSEVLQVFKKTVRPFTTLPEEEVEEHLEAGREWYPLGDCHLEFRKMSQYPKATCIGFFNPITKRDHANGVLLLDSKLSRDTAMALGPKWMNLLGQTNGYERVSATEMRLTLWQTNPVFKDRILYGVYVCKQVIKYKSLEVYKIHGPADKLDSVQDFIFSEMNRLTDLKTIEETLELASVAFQSHIMEAPVEIEPGEPIKALPEKSNSNSHPELVILKTASNADGGGLGSHFSGHRMDCYLETVPEEDEPTSSTEMSCTNEPLISSTATFFPKSKSALQLMYQKQQVQEENMAKGQPLSLDASSFGDLTSDSSLSHFMDCSQADAGDQELVEPQSVADLTKFWAKTTSAVITVKTRTSCISLTNFQAAVTNAQSEITTKTQNDVVDKAQGEISTEVIQATRYLGKARLAETVTVCDLGNGNEAEPGIDMEHTKPVQDLRRQWEAIHRHGI</sequence>
<protein>
    <recommendedName>
        <fullName evidence="4">PH domain-containing protein</fullName>
    </recommendedName>
</protein>